<dbReference type="Proteomes" id="UP000682134">
    <property type="component" value="Unassembled WGS sequence"/>
</dbReference>
<comment type="subcellular location">
    <subcellularLocation>
        <location evidence="3">Cytoplasm</location>
    </subcellularLocation>
</comment>
<evidence type="ECO:0000256" key="5">
    <source>
        <dbReference type="ARBA" id="ARBA00022490"/>
    </source>
</evidence>
<comment type="similarity">
    <text evidence="4 13">Belongs to the glycogen phosphorylase family.</text>
</comment>
<dbReference type="GO" id="GO:0008184">
    <property type="term" value="F:glycogen phosphorylase activity"/>
    <property type="evidence" value="ECO:0007669"/>
    <property type="project" value="InterPro"/>
</dbReference>
<comment type="function">
    <text evidence="13">Allosteric enzyme that catalyzes the rate-limiting step in glycogen catabolism, the phosphorolytic cleavage of glycogen to produce glucose-1-phosphate, and plays a central role in maintaining cellular and organismal glucose homeostasis.</text>
</comment>
<evidence type="ECO:0000313" key="15">
    <source>
        <dbReference type="Proteomes" id="UP000682134"/>
    </source>
</evidence>
<dbReference type="EC" id="2.4.1.1" evidence="13"/>
<dbReference type="PROSITE" id="PS00102">
    <property type="entry name" value="PHOSPHORYLASE"/>
    <property type="match status" value="1"/>
</dbReference>
<comment type="caution">
    <text evidence="14">The sequence shown here is derived from an EMBL/GenBank/DDBJ whole genome shotgun (WGS) entry which is preliminary data.</text>
</comment>
<evidence type="ECO:0000313" key="14">
    <source>
        <dbReference type="EMBL" id="MBP0726269.1"/>
    </source>
</evidence>
<feature type="modified residue" description="N6-(pyridoxal phosphate)lysine" evidence="12">
    <location>
        <position position="646"/>
    </location>
</feature>
<dbReference type="AlphaFoldDB" id="A0A940NQ64"/>
<dbReference type="EMBL" id="JAGIYQ010000010">
    <property type="protein sequence ID" value="MBP0726269.1"/>
    <property type="molecule type" value="Genomic_DNA"/>
</dbReference>
<reference evidence="14" key="1">
    <citation type="submission" date="2021-04" db="EMBL/GenBank/DDBJ databases">
        <title>Genome seq and assembly of Bacillus sp.</title>
        <authorList>
            <person name="Chhetri G."/>
        </authorList>
    </citation>
    <scope>NUCLEOTIDE SEQUENCE</scope>
    <source>
        <strain evidence="14">RG28</strain>
    </source>
</reference>
<dbReference type="PANTHER" id="PTHR11468">
    <property type="entry name" value="GLYCOGEN PHOSPHORYLASE"/>
    <property type="match status" value="1"/>
</dbReference>
<dbReference type="NCBIfam" id="TIGR02093">
    <property type="entry name" value="P_ylase"/>
    <property type="match status" value="1"/>
</dbReference>
<dbReference type="GO" id="GO:0005980">
    <property type="term" value="P:glycogen catabolic process"/>
    <property type="evidence" value="ECO:0007669"/>
    <property type="project" value="UniProtKB-ARBA"/>
</dbReference>
<dbReference type="InterPro" id="IPR035090">
    <property type="entry name" value="Pyridoxal_P_attach_site"/>
</dbReference>
<gene>
    <name evidence="14" type="ORF">J5Y03_14000</name>
</gene>
<evidence type="ECO:0000256" key="7">
    <source>
        <dbReference type="ARBA" id="ARBA00022676"/>
    </source>
</evidence>
<evidence type="ECO:0000256" key="8">
    <source>
        <dbReference type="ARBA" id="ARBA00022679"/>
    </source>
</evidence>
<comment type="function">
    <text evidence="11">Phosphorylase is an important allosteric enzyme in carbohydrate metabolism. Enzymes from different sources differ in their regulatory mechanisms and in their natural substrates. However, all known phosphorylases share catalytic and structural properties.</text>
</comment>
<dbReference type="InterPro" id="IPR000811">
    <property type="entry name" value="Glyco_trans_35"/>
</dbReference>
<keyword evidence="9 12" id="KW-0663">Pyridoxal phosphate</keyword>
<evidence type="ECO:0000256" key="10">
    <source>
        <dbReference type="ARBA" id="ARBA00023277"/>
    </source>
</evidence>
<dbReference type="PANTHER" id="PTHR11468:SF3">
    <property type="entry name" value="GLYCOGEN PHOSPHORYLASE, LIVER FORM"/>
    <property type="match status" value="1"/>
</dbReference>
<proteinExistence type="inferred from homology"/>
<keyword evidence="7 13" id="KW-0328">Glycosyltransferase</keyword>
<evidence type="ECO:0000256" key="11">
    <source>
        <dbReference type="ARBA" id="ARBA00025174"/>
    </source>
</evidence>
<dbReference type="SUPFAM" id="SSF53756">
    <property type="entry name" value="UDP-Glycosyltransferase/glycogen phosphorylase"/>
    <property type="match status" value="1"/>
</dbReference>
<dbReference type="Gene3D" id="3.40.50.2000">
    <property type="entry name" value="Glycogen Phosphorylase B"/>
    <property type="match status" value="2"/>
</dbReference>
<evidence type="ECO:0000256" key="6">
    <source>
        <dbReference type="ARBA" id="ARBA00022533"/>
    </source>
</evidence>
<keyword evidence="6" id="KW-0021">Allosteric enzyme</keyword>
<dbReference type="GO" id="GO:0030170">
    <property type="term" value="F:pyridoxal phosphate binding"/>
    <property type="evidence" value="ECO:0007669"/>
    <property type="project" value="InterPro"/>
</dbReference>
<evidence type="ECO:0000256" key="3">
    <source>
        <dbReference type="ARBA" id="ARBA00004496"/>
    </source>
</evidence>
<protein>
    <recommendedName>
        <fullName evidence="13">Alpha-1,4 glucan phosphorylase</fullName>
        <ecNumber evidence="13">2.4.1.1</ecNumber>
    </recommendedName>
</protein>
<dbReference type="FunFam" id="3.40.50.2000:FF:000003">
    <property type="entry name" value="Alpha-1,4 glucan phosphorylase"/>
    <property type="match status" value="1"/>
</dbReference>
<dbReference type="Pfam" id="PF00343">
    <property type="entry name" value="Phosphorylase"/>
    <property type="match status" value="1"/>
</dbReference>
<evidence type="ECO:0000256" key="13">
    <source>
        <dbReference type="RuleBase" id="RU000587"/>
    </source>
</evidence>
<keyword evidence="8 13" id="KW-0808">Transferase</keyword>
<evidence type="ECO:0000256" key="2">
    <source>
        <dbReference type="ARBA" id="ARBA00001933"/>
    </source>
</evidence>
<keyword evidence="10 13" id="KW-0119">Carbohydrate metabolism</keyword>
<accession>A0A940NQ64</accession>
<name>A0A940NQ64_9BACI</name>
<evidence type="ECO:0000256" key="4">
    <source>
        <dbReference type="ARBA" id="ARBA00006047"/>
    </source>
</evidence>
<keyword evidence="15" id="KW-1185">Reference proteome</keyword>
<dbReference type="PIRSF" id="PIRSF000460">
    <property type="entry name" value="Pprylas_GlgP"/>
    <property type="match status" value="1"/>
</dbReference>
<dbReference type="FunFam" id="3.40.50.2000:FF:000153">
    <property type="entry name" value="Alpha-1,4 glucan phosphorylase"/>
    <property type="match status" value="1"/>
</dbReference>
<sequence>MFSSVDEFVRSYKEKLEHMHGKQLAECNSREQYETLGTMVREYCSRDWLATMEKYRYEKQKQVYYLSIEFLLGKLLKSNLIHLGIRELCEEGLKRLGISLTGLEEVECDAGLGNGGLGRLAACFLDSLASQDLPGHGCGIRYKHGLFDQRIVDGYQVELPEQWLKYGNVWEVRRDDQIVQVTFGGEVETYYSKDRLEFRLNGAETISAVPYDLPIIGYRTNTINSLRLWSAEPSSHSPNRSLMKYKIETEAVSEFLYPDDTHIDGKILRLKQQYFLVSASIQRILASYKEQNSSLLELPDQVAIHINDTHPVLAIPEMMRILIDEEKLDWDTAWDITTKTISYTNHTTLSEALEKWQIDLFKPLLPRIYLIVEEINERYCAKLWEKYPGDWQRIEQMAIIAHGVVKMAHLAIVGSHSVNGVAEMHTDILKKREMRLFYEYEPNKFNNKTNGITHRRWLLQCNPELTSLINYSIGDAWIKDPTKLVELLNWKEDRVFLNDFADVKRKRKTILANYIHYKNGISIDHSSIFDIQVKRMHAYKRQLLNVLHIMYLYNRLKEDSRFEIHPRTFIFGAKASPGYYYAKKIIKLIHSVAEIVNNDPYVKNFIKVIFIENFRVSLGEIIYPAADVSEQISTASKEASGTGNMKFMMNGAITLGTLDGANIEILNEVGEENLFIFGLTAEEVLSYYQNGGYKSSDYYHHDTRIKKVLDQLIGDYFPLPSVEFEPIYDSLMSYNDEYFLLRDFSSYVDAHERLNNAYLDKTKWSKMSVHNVAKSGYFTSDRTIRQYAEDIWNIEQHTLHHS</sequence>
<comment type="catalytic activity">
    <reaction evidence="1 13">
        <text>[(1-&gt;4)-alpha-D-glucosyl](n) + phosphate = [(1-&gt;4)-alpha-D-glucosyl](n-1) + alpha-D-glucose 1-phosphate</text>
        <dbReference type="Rhea" id="RHEA:41732"/>
        <dbReference type="Rhea" id="RHEA-COMP:9584"/>
        <dbReference type="Rhea" id="RHEA-COMP:9586"/>
        <dbReference type="ChEBI" id="CHEBI:15444"/>
        <dbReference type="ChEBI" id="CHEBI:43474"/>
        <dbReference type="ChEBI" id="CHEBI:58601"/>
        <dbReference type="EC" id="2.4.1.1"/>
    </reaction>
</comment>
<comment type="cofactor">
    <cofactor evidence="2 13">
        <name>pyridoxal 5'-phosphate</name>
        <dbReference type="ChEBI" id="CHEBI:597326"/>
    </cofactor>
</comment>
<dbReference type="RefSeq" id="WP_209406615.1">
    <property type="nucleotide sequence ID" value="NZ_JAGIYQ010000010.1"/>
</dbReference>
<evidence type="ECO:0000256" key="9">
    <source>
        <dbReference type="ARBA" id="ARBA00022898"/>
    </source>
</evidence>
<keyword evidence="5" id="KW-0963">Cytoplasm</keyword>
<evidence type="ECO:0000256" key="12">
    <source>
        <dbReference type="PIRSR" id="PIRSR000460-1"/>
    </source>
</evidence>
<dbReference type="CDD" id="cd04300">
    <property type="entry name" value="GT35_Glycogen_Phosphorylase"/>
    <property type="match status" value="1"/>
</dbReference>
<organism evidence="14 15">
    <name type="scientific">Gottfriedia endophytica</name>
    <dbReference type="NCBI Taxonomy" id="2820819"/>
    <lineage>
        <taxon>Bacteria</taxon>
        <taxon>Bacillati</taxon>
        <taxon>Bacillota</taxon>
        <taxon>Bacilli</taxon>
        <taxon>Bacillales</taxon>
        <taxon>Bacillaceae</taxon>
        <taxon>Gottfriedia</taxon>
    </lineage>
</organism>
<dbReference type="GO" id="GO:0005737">
    <property type="term" value="C:cytoplasm"/>
    <property type="evidence" value="ECO:0007669"/>
    <property type="project" value="UniProtKB-SubCell"/>
</dbReference>
<evidence type="ECO:0000256" key="1">
    <source>
        <dbReference type="ARBA" id="ARBA00001275"/>
    </source>
</evidence>
<dbReference type="InterPro" id="IPR011833">
    <property type="entry name" value="Glycg_phsphrylas"/>
</dbReference>